<feature type="domain" description="BAH" evidence="2">
    <location>
        <begin position="89"/>
        <end position="207"/>
    </location>
</feature>
<comment type="caution">
    <text evidence="3">The sequence shown here is derived from an EMBL/GenBank/DDBJ whole genome shotgun (WGS) entry which is preliminary data.</text>
</comment>
<evidence type="ECO:0000256" key="1">
    <source>
        <dbReference type="SAM" id="MobiDB-lite"/>
    </source>
</evidence>
<dbReference type="GO" id="GO:0003682">
    <property type="term" value="F:chromatin binding"/>
    <property type="evidence" value="ECO:0007669"/>
    <property type="project" value="InterPro"/>
</dbReference>
<dbReference type="Pfam" id="PF01426">
    <property type="entry name" value="BAH"/>
    <property type="match status" value="1"/>
</dbReference>
<dbReference type="InterPro" id="IPR043151">
    <property type="entry name" value="BAH_sf"/>
</dbReference>
<dbReference type="AlphaFoldDB" id="A0AAV9C2I2"/>
<name>A0AAV9C2I2_ACOCL</name>
<reference evidence="3" key="1">
    <citation type="journal article" date="2023" name="Nat. Commun.">
        <title>Diploid and tetraploid genomes of Acorus and the evolution of monocots.</title>
        <authorList>
            <person name="Ma L."/>
            <person name="Liu K.W."/>
            <person name="Li Z."/>
            <person name="Hsiao Y.Y."/>
            <person name="Qi Y."/>
            <person name="Fu T."/>
            <person name="Tang G.D."/>
            <person name="Zhang D."/>
            <person name="Sun W.H."/>
            <person name="Liu D.K."/>
            <person name="Li Y."/>
            <person name="Chen G.Z."/>
            <person name="Liu X.D."/>
            <person name="Liao X.Y."/>
            <person name="Jiang Y.T."/>
            <person name="Yu X."/>
            <person name="Hao Y."/>
            <person name="Huang J."/>
            <person name="Zhao X.W."/>
            <person name="Ke S."/>
            <person name="Chen Y.Y."/>
            <person name="Wu W.L."/>
            <person name="Hsu J.L."/>
            <person name="Lin Y.F."/>
            <person name="Huang M.D."/>
            <person name="Li C.Y."/>
            <person name="Huang L."/>
            <person name="Wang Z.W."/>
            <person name="Zhao X."/>
            <person name="Zhong W.Y."/>
            <person name="Peng D.H."/>
            <person name="Ahmad S."/>
            <person name="Lan S."/>
            <person name="Zhang J.S."/>
            <person name="Tsai W.C."/>
            <person name="Van de Peer Y."/>
            <person name="Liu Z.J."/>
        </authorList>
    </citation>
    <scope>NUCLEOTIDE SEQUENCE</scope>
    <source>
        <strain evidence="3">CP</strain>
    </source>
</reference>
<dbReference type="PANTHER" id="PTHR46871:SF1">
    <property type="entry name" value="BROMO-ADJACENT HOMOLOGY (BAH) DOMAIN-CONTAINING PROTEIN"/>
    <property type="match status" value="1"/>
</dbReference>
<dbReference type="SMART" id="SM00439">
    <property type="entry name" value="BAH"/>
    <property type="match status" value="1"/>
</dbReference>
<feature type="compositionally biased region" description="Acidic residues" evidence="1">
    <location>
        <begin position="49"/>
        <end position="58"/>
    </location>
</feature>
<dbReference type="EMBL" id="JAUJYO010000021">
    <property type="protein sequence ID" value="KAK1283315.1"/>
    <property type="molecule type" value="Genomic_DNA"/>
</dbReference>
<protein>
    <recommendedName>
        <fullName evidence="2">BAH domain-containing protein</fullName>
    </recommendedName>
</protein>
<dbReference type="Proteomes" id="UP001180020">
    <property type="component" value="Unassembled WGS sequence"/>
</dbReference>
<organism evidence="3 4">
    <name type="scientific">Acorus calamus</name>
    <name type="common">Sweet flag</name>
    <dbReference type="NCBI Taxonomy" id="4465"/>
    <lineage>
        <taxon>Eukaryota</taxon>
        <taxon>Viridiplantae</taxon>
        <taxon>Streptophyta</taxon>
        <taxon>Embryophyta</taxon>
        <taxon>Tracheophyta</taxon>
        <taxon>Spermatophyta</taxon>
        <taxon>Magnoliopsida</taxon>
        <taxon>Liliopsida</taxon>
        <taxon>Acoraceae</taxon>
        <taxon>Acorus</taxon>
    </lineage>
</organism>
<evidence type="ECO:0000313" key="3">
    <source>
        <dbReference type="EMBL" id="KAK1283315.1"/>
    </source>
</evidence>
<keyword evidence="4" id="KW-1185">Reference proteome</keyword>
<dbReference type="PANTHER" id="PTHR46871">
    <property type="entry name" value="BROMO-ADJACENT HOMOLOGY (BAH) DOMAIN-CONTAINING PROTEIN"/>
    <property type="match status" value="1"/>
</dbReference>
<dbReference type="PROSITE" id="PS51038">
    <property type="entry name" value="BAH"/>
    <property type="match status" value="1"/>
</dbReference>
<feature type="compositionally biased region" description="Acidic residues" evidence="1">
    <location>
        <begin position="25"/>
        <end position="34"/>
    </location>
</feature>
<feature type="region of interest" description="Disordered" evidence="1">
    <location>
        <begin position="1"/>
        <end position="75"/>
    </location>
</feature>
<dbReference type="Gene3D" id="2.30.30.490">
    <property type="match status" value="1"/>
</dbReference>
<gene>
    <name evidence="3" type="ORF">QJS10_CPB21g00457</name>
</gene>
<evidence type="ECO:0000313" key="4">
    <source>
        <dbReference type="Proteomes" id="UP001180020"/>
    </source>
</evidence>
<dbReference type="InterPro" id="IPR001025">
    <property type="entry name" value="BAH_dom"/>
</dbReference>
<sequence>MGKRRLKQSDEELKRGRRKKRLIGDYDDDDDEEGPSGRISGAGGGDGAAAEEEGEPVQEDAKPVGNPIRVSGKGKSRKTHYGAFEFNEKHFELEDSVLIAPENKRKKPYVAIIKDITQTKDGTVMVTGQWLYRPEEIEKKGGSWESHDSWVLLYSFHHDDVPAEAAMHKCVVHFVPLDKQLPVRSVHPGFIVQGVYDAVDRKIWKLTDKDYEEIKQHEIDMLIKKLKSAWENFRNMRLKMLLSTKIN</sequence>
<proteinExistence type="predicted"/>
<reference evidence="3" key="2">
    <citation type="submission" date="2023-06" db="EMBL/GenBank/DDBJ databases">
        <authorList>
            <person name="Ma L."/>
            <person name="Liu K.-W."/>
            <person name="Li Z."/>
            <person name="Hsiao Y.-Y."/>
            <person name="Qi Y."/>
            <person name="Fu T."/>
            <person name="Tang G."/>
            <person name="Zhang D."/>
            <person name="Sun W.-H."/>
            <person name="Liu D.-K."/>
            <person name="Li Y."/>
            <person name="Chen G.-Z."/>
            <person name="Liu X.-D."/>
            <person name="Liao X.-Y."/>
            <person name="Jiang Y.-T."/>
            <person name="Yu X."/>
            <person name="Hao Y."/>
            <person name="Huang J."/>
            <person name="Zhao X.-W."/>
            <person name="Ke S."/>
            <person name="Chen Y.-Y."/>
            <person name="Wu W.-L."/>
            <person name="Hsu J.-L."/>
            <person name="Lin Y.-F."/>
            <person name="Huang M.-D."/>
            <person name="Li C.-Y."/>
            <person name="Huang L."/>
            <person name="Wang Z.-W."/>
            <person name="Zhao X."/>
            <person name="Zhong W.-Y."/>
            <person name="Peng D.-H."/>
            <person name="Ahmad S."/>
            <person name="Lan S."/>
            <person name="Zhang J.-S."/>
            <person name="Tsai W.-C."/>
            <person name="Van De Peer Y."/>
            <person name="Liu Z.-J."/>
        </authorList>
    </citation>
    <scope>NUCLEOTIDE SEQUENCE</scope>
    <source>
        <strain evidence="3">CP</strain>
        <tissue evidence="3">Leaves</tissue>
    </source>
</reference>
<evidence type="ECO:0000259" key="2">
    <source>
        <dbReference type="PROSITE" id="PS51038"/>
    </source>
</evidence>
<accession>A0AAV9C2I2</accession>